<keyword evidence="6" id="KW-1185">Reference proteome</keyword>
<dbReference type="PANTHER" id="PTHR47894:SF1">
    <property type="entry name" value="HTH-TYPE TRANSCRIPTIONAL REGULATOR VQSM"/>
    <property type="match status" value="1"/>
</dbReference>
<organism evidence="5 6">
    <name type="scientific">Collimonas fungivorans (strain Ter331)</name>
    <dbReference type="NCBI Taxonomy" id="1005048"/>
    <lineage>
        <taxon>Bacteria</taxon>
        <taxon>Pseudomonadati</taxon>
        <taxon>Pseudomonadota</taxon>
        <taxon>Betaproteobacteria</taxon>
        <taxon>Burkholderiales</taxon>
        <taxon>Oxalobacteraceae</taxon>
        <taxon>Collimonas</taxon>
    </lineage>
</organism>
<evidence type="ECO:0000259" key="4">
    <source>
        <dbReference type="PROSITE" id="PS01124"/>
    </source>
</evidence>
<reference evidence="5 6" key="4">
    <citation type="journal article" date="2010" name="Environ. Microbiol.">
        <title>The bacterial genus Collimonas: mycophagy, weathering and other adaptive solutions to life in oligotrophic soil environments.</title>
        <authorList>
            <person name="Leveau J.H."/>
            <person name="Uroz S."/>
            <person name="de Boer W."/>
        </authorList>
    </citation>
    <scope>NUCLEOTIDE SEQUENCE [LARGE SCALE GENOMIC DNA]</scope>
    <source>
        <strain evidence="5 6">Ter331</strain>
    </source>
</reference>
<dbReference type="GO" id="GO:0003700">
    <property type="term" value="F:DNA-binding transcription factor activity"/>
    <property type="evidence" value="ECO:0007669"/>
    <property type="project" value="InterPro"/>
</dbReference>
<proteinExistence type="predicted"/>
<dbReference type="SUPFAM" id="SSF46689">
    <property type="entry name" value="Homeodomain-like"/>
    <property type="match status" value="1"/>
</dbReference>
<sequence>MSKAISRLDRNCNTEANGLMEDWEKGTIAISFVDEALHSMRQRGMDTESLLLQAGIAPRWLKEPHARVAAANYGRLWYLIAHAMDDEFFGMDSHPMRVGSFNMLCRSALHSASLGKALGRMLDFLRLVLDDMAAMLSEQDGLARIAISDSGDPRRMFAYGTFLMIVHGVGSWLIGRRIQLLSADFRCTEPLASLDYKIRFCDQARFGQPQTSIAFDAACLALPIVQNQRTLQAFLREAPGNLLVKYSNHDSLAATIRRRLRQLPLTEWSDFDSLSKQLNTPASTLRRKLGQEGQSYQAIKDNLRRDLAINYLSGSARSIEEIAVSLGFADSSAFHRAFKKWTGSSPGEHRRALAGI</sequence>
<reference evidence="5 6" key="3">
    <citation type="journal article" date="2008" name="FEMS Microbiol. Ecol.">
        <title>Identification and characterization of genes underlying chitinolysis in Collimonas fungivorans Ter331.</title>
        <authorList>
            <person name="Fritsche K."/>
            <person name="de Boer W."/>
            <person name="Gerards S."/>
            <person name="van den Berg M."/>
            <person name="van Veen J.A."/>
            <person name="Leveau J.H."/>
        </authorList>
    </citation>
    <scope>NUCLEOTIDE SEQUENCE [LARGE SCALE GENOMIC DNA]</scope>
    <source>
        <strain evidence="5 6">Ter331</strain>
    </source>
</reference>
<evidence type="ECO:0000256" key="2">
    <source>
        <dbReference type="ARBA" id="ARBA00023125"/>
    </source>
</evidence>
<dbReference type="InterPro" id="IPR032687">
    <property type="entry name" value="AraC-type_N"/>
</dbReference>
<dbReference type="PRINTS" id="PR00032">
    <property type="entry name" value="HTHARAC"/>
</dbReference>
<dbReference type="AlphaFoldDB" id="G0ACM3"/>
<dbReference type="Proteomes" id="UP000008392">
    <property type="component" value="Chromosome"/>
</dbReference>
<evidence type="ECO:0000313" key="5">
    <source>
        <dbReference type="EMBL" id="AEK62897.1"/>
    </source>
</evidence>
<dbReference type="PROSITE" id="PS01124">
    <property type="entry name" value="HTH_ARAC_FAMILY_2"/>
    <property type="match status" value="1"/>
</dbReference>
<keyword evidence="2" id="KW-0238">DNA-binding</keyword>
<evidence type="ECO:0000256" key="3">
    <source>
        <dbReference type="ARBA" id="ARBA00023163"/>
    </source>
</evidence>
<dbReference type="STRING" id="1005048.CFU_3072"/>
<keyword evidence="1" id="KW-0805">Transcription regulation</keyword>
<dbReference type="GO" id="GO:0005829">
    <property type="term" value="C:cytosol"/>
    <property type="evidence" value="ECO:0007669"/>
    <property type="project" value="TreeGrafter"/>
</dbReference>
<reference evidence="5 6" key="5">
    <citation type="journal article" date="2011" name="ISME J.">
        <title>Dual transcriptional profiling of a bacterial/fungal confrontation: Collimonas fungivorans versus Aspergillus niger.</title>
        <authorList>
            <person name="Mela F."/>
            <person name="Fritsche K."/>
            <person name="de Boer W."/>
            <person name="van Veen J.A."/>
            <person name="de Graaff L.H."/>
            <person name="van den Berg M."/>
            <person name="Leveau J.H."/>
        </authorList>
    </citation>
    <scope>NUCLEOTIDE SEQUENCE [LARGE SCALE GENOMIC DNA]</scope>
    <source>
        <strain evidence="5 6">Ter331</strain>
    </source>
</reference>
<dbReference type="InterPro" id="IPR018060">
    <property type="entry name" value="HTH_AraC"/>
</dbReference>
<dbReference type="SMART" id="SM00342">
    <property type="entry name" value="HTH_ARAC"/>
    <property type="match status" value="1"/>
</dbReference>
<gene>
    <name evidence="5" type="ordered locus">CFU_3072</name>
</gene>
<reference evidence="6" key="6">
    <citation type="submission" date="2011-05" db="EMBL/GenBank/DDBJ databases">
        <title>Complete sequence of Collimonas fungivorans Ter331.</title>
        <authorList>
            <person name="Leveau J.H."/>
        </authorList>
    </citation>
    <scope>NUCLEOTIDE SEQUENCE [LARGE SCALE GENOMIC DNA]</scope>
    <source>
        <strain evidence="6">Ter331</strain>
    </source>
</reference>
<dbReference type="GO" id="GO:0000976">
    <property type="term" value="F:transcription cis-regulatory region binding"/>
    <property type="evidence" value="ECO:0007669"/>
    <property type="project" value="TreeGrafter"/>
</dbReference>
<protein>
    <submittedName>
        <fullName evidence="5">Transcriptional regulator, AraC family</fullName>
    </submittedName>
</protein>
<reference evidence="5 6" key="2">
    <citation type="journal article" date="2006" name="J. Microbiol. Methods">
        <title>Genomic flank-sequencing of plasposon insertion sites for rapid identification of functional genes.</title>
        <authorList>
            <person name="Leveau J.H."/>
            <person name="Gerards S."/>
            <person name="Fritsche K."/>
            <person name="Zondag G."/>
            <person name="van Veen J.A."/>
        </authorList>
    </citation>
    <scope>NUCLEOTIDE SEQUENCE [LARGE SCALE GENOMIC DNA]</scope>
    <source>
        <strain evidence="5 6">Ter331</strain>
    </source>
</reference>
<dbReference type="Gene3D" id="1.10.10.60">
    <property type="entry name" value="Homeodomain-like"/>
    <property type="match status" value="1"/>
</dbReference>
<feature type="domain" description="HTH araC/xylS-type" evidence="4">
    <location>
        <begin position="250"/>
        <end position="352"/>
    </location>
</feature>
<accession>G0ACM3</accession>
<dbReference type="Pfam" id="PF12625">
    <property type="entry name" value="Arabinose_bd"/>
    <property type="match status" value="1"/>
</dbReference>
<dbReference type="EMBL" id="CP002745">
    <property type="protein sequence ID" value="AEK62897.1"/>
    <property type="molecule type" value="Genomic_DNA"/>
</dbReference>
<dbReference type="PANTHER" id="PTHR47894">
    <property type="entry name" value="HTH-TYPE TRANSCRIPTIONAL REGULATOR GADX"/>
    <property type="match status" value="1"/>
</dbReference>
<evidence type="ECO:0000256" key="1">
    <source>
        <dbReference type="ARBA" id="ARBA00023015"/>
    </source>
</evidence>
<dbReference type="KEGG" id="cfu:CFU_3072"/>
<evidence type="ECO:0000313" key="6">
    <source>
        <dbReference type="Proteomes" id="UP000008392"/>
    </source>
</evidence>
<dbReference type="Pfam" id="PF12833">
    <property type="entry name" value="HTH_18"/>
    <property type="match status" value="1"/>
</dbReference>
<dbReference type="HOGENOM" id="CLU_047522_0_0_4"/>
<dbReference type="InterPro" id="IPR009057">
    <property type="entry name" value="Homeodomain-like_sf"/>
</dbReference>
<reference evidence="5 6" key="1">
    <citation type="journal article" date="2004" name="Environ. Microbiol.">
        <title>Phylogeny-function analysis of (meta)genomic libraries: screening for expression of ribosomal RNA genes by large-insert library fluorescent in situ hybridization (LIL-FISH).</title>
        <authorList>
            <person name="Leveau J.H."/>
            <person name="Gerards S."/>
            <person name="de Boer W."/>
            <person name="van Veen J.A."/>
        </authorList>
    </citation>
    <scope>NUCLEOTIDE SEQUENCE [LARGE SCALE GENOMIC DNA]</scope>
    <source>
        <strain evidence="5 6">Ter331</strain>
    </source>
</reference>
<dbReference type="eggNOG" id="COG2207">
    <property type="taxonomic scope" value="Bacteria"/>
</dbReference>
<keyword evidence="3" id="KW-0804">Transcription</keyword>
<dbReference type="InterPro" id="IPR020449">
    <property type="entry name" value="Tscrpt_reg_AraC-type_HTH"/>
</dbReference>
<name>G0ACM3_COLFT</name>